<feature type="signal peptide" evidence="12">
    <location>
        <begin position="1"/>
        <end position="17"/>
    </location>
</feature>
<evidence type="ECO:0000256" key="8">
    <source>
        <dbReference type="ARBA" id="ARBA00023295"/>
    </source>
</evidence>
<dbReference type="InterPro" id="IPR023296">
    <property type="entry name" value="Glyco_hydro_beta-prop_sf"/>
</dbReference>
<feature type="transmembrane region" description="Helical" evidence="11">
    <location>
        <begin position="458"/>
        <end position="481"/>
    </location>
</feature>
<feature type="transmembrane region" description="Helical" evidence="11">
    <location>
        <begin position="530"/>
        <end position="553"/>
    </location>
</feature>
<dbReference type="PROSITE" id="PS51164">
    <property type="entry name" value="CBM1_2"/>
    <property type="match status" value="1"/>
</dbReference>
<dbReference type="GO" id="GO:0045493">
    <property type="term" value="P:xylan catabolic process"/>
    <property type="evidence" value="ECO:0007669"/>
    <property type="project" value="UniProtKB-UniRule"/>
</dbReference>
<dbReference type="PANTHER" id="PTHR40631:SF2">
    <property type="entry name" value="ALPHA-L-ARABINOFURANOSIDASE"/>
    <property type="match status" value="1"/>
</dbReference>
<evidence type="ECO:0000256" key="11">
    <source>
        <dbReference type="SAM" id="Phobius"/>
    </source>
</evidence>
<keyword evidence="7 10" id="KW-0378">Hydrolase</keyword>
<dbReference type="InterPro" id="IPR035971">
    <property type="entry name" value="CBD_sf"/>
</dbReference>
<dbReference type="Gene3D" id="2.115.10.20">
    <property type="entry name" value="Glycosyl hydrolase domain, family 43"/>
    <property type="match status" value="1"/>
</dbReference>
<evidence type="ECO:0000313" key="15">
    <source>
        <dbReference type="Proteomes" id="UP000630445"/>
    </source>
</evidence>
<keyword evidence="6 10" id="KW-0732">Signal</keyword>
<dbReference type="CDD" id="cd08987">
    <property type="entry name" value="GH62"/>
    <property type="match status" value="1"/>
</dbReference>
<dbReference type="PROSITE" id="PS00941">
    <property type="entry name" value="CARBOXYLESTERASE_B_2"/>
    <property type="match status" value="1"/>
</dbReference>
<keyword evidence="8 10" id="KW-0326">Glycosidase</keyword>
<evidence type="ECO:0000256" key="3">
    <source>
        <dbReference type="ARBA" id="ARBA00005964"/>
    </source>
</evidence>
<name>A0A8H6P763_9EURO</name>
<evidence type="ECO:0000256" key="6">
    <source>
        <dbReference type="ARBA" id="ARBA00022729"/>
    </source>
</evidence>
<feature type="domain" description="CBM1" evidence="13">
    <location>
        <begin position="17"/>
        <end position="53"/>
    </location>
</feature>
<evidence type="ECO:0000256" key="4">
    <source>
        <dbReference type="ARBA" id="ARBA00007396"/>
    </source>
</evidence>
<keyword evidence="11" id="KW-0472">Membrane</keyword>
<evidence type="ECO:0000256" key="12">
    <source>
        <dbReference type="SAM" id="SignalP"/>
    </source>
</evidence>
<keyword evidence="5 10" id="KW-0964">Secreted</keyword>
<evidence type="ECO:0000256" key="7">
    <source>
        <dbReference type="ARBA" id="ARBA00022801"/>
    </source>
</evidence>
<dbReference type="SUPFAM" id="SSF75005">
    <property type="entry name" value="Arabinanase/levansucrase/invertase"/>
    <property type="match status" value="1"/>
</dbReference>
<proteinExistence type="inferred from homology"/>
<accession>A0A8H6P763</accession>
<dbReference type="EMBL" id="JACBAD010002056">
    <property type="protein sequence ID" value="KAF7118891.1"/>
    <property type="molecule type" value="Genomic_DNA"/>
</dbReference>
<evidence type="ECO:0000256" key="1">
    <source>
        <dbReference type="ARBA" id="ARBA00001462"/>
    </source>
</evidence>
<keyword evidence="15" id="KW-1185">Reference proteome</keyword>
<feature type="transmembrane region" description="Helical" evidence="11">
    <location>
        <begin position="366"/>
        <end position="399"/>
    </location>
</feature>
<comment type="similarity">
    <text evidence="3">Belongs to the type-B carboxylesterase/lipase family.</text>
</comment>
<dbReference type="InterPro" id="IPR005193">
    <property type="entry name" value="GH62_arabinosidase"/>
</dbReference>
<dbReference type="OrthoDB" id="408631at2759"/>
<dbReference type="GO" id="GO:0046556">
    <property type="term" value="F:alpha-L-arabinofuranosidase activity"/>
    <property type="evidence" value="ECO:0007669"/>
    <property type="project" value="UniProtKB-UniRule"/>
</dbReference>
<comment type="catalytic activity">
    <reaction evidence="1 10">
        <text>Hydrolysis of terminal non-reducing alpha-L-arabinofuranoside residues in alpha-L-arabinosides.</text>
        <dbReference type="EC" id="3.2.1.55"/>
    </reaction>
</comment>
<comment type="subcellular location">
    <subcellularLocation>
        <location evidence="2 10">Secreted</location>
    </subcellularLocation>
</comment>
<dbReference type="InterPro" id="IPR019826">
    <property type="entry name" value="Carboxylesterase_B_AS"/>
</dbReference>
<dbReference type="Pfam" id="PF03664">
    <property type="entry name" value="Glyco_hydro_62"/>
    <property type="match status" value="1"/>
</dbReference>
<evidence type="ECO:0000313" key="14">
    <source>
        <dbReference type="EMBL" id="KAF7118891.1"/>
    </source>
</evidence>
<dbReference type="GO" id="GO:0005576">
    <property type="term" value="C:extracellular region"/>
    <property type="evidence" value="ECO:0007669"/>
    <property type="project" value="UniProtKB-SubCell"/>
</dbReference>
<dbReference type="SMART" id="SM00236">
    <property type="entry name" value="fCBD"/>
    <property type="match status" value="1"/>
</dbReference>
<evidence type="ECO:0000256" key="5">
    <source>
        <dbReference type="ARBA" id="ARBA00022525"/>
    </source>
</evidence>
<feature type="transmembrane region" description="Helical" evidence="11">
    <location>
        <begin position="420"/>
        <end position="438"/>
    </location>
</feature>
<dbReference type="InterPro" id="IPR019819">
    <property type="entry name" value="Carboxylesterase_B_CS"/>
</dbReference>
<dbReference type="PROSITE" id="PS00122">
    <property type="entry name" value="CARBOXYLESTERASE_B_1"/>
    <property type="match status" value="1"/>
</dbReference>
<comment type="function">
    <text evidence="9">Alpha-L-arabinofuranosidase involved in the hydrolysis of xylan, a major structural heterogeneous polysaccharide found in plant biomass representing the second most abundant polysaccharide in the biosphere, after cellulose. Releases L-arabinose from arabinoxylan.</text>
</comment>
<dbReference type="InterPro" id="IPR002018">
    <property type="entry name" value="CarbesteraseB"/>
</dbReference>
<reference evidence="14" key="1">
    <citation type="submission" date="2020-06" db="EMBL/GenBank/DDBJ databases">
        <title>Draft genome sequences of strains closely related to Aspergillus parafelis and Aspergillus hiratsukae.</title>
        <authorList>
            <person name="Dos Santos R.A.C."/>
            <person name="Rivero-Menendez O."/>
            <person name="Steenwyk J.L."/>
            <person name="Mead M.E."/>
            <person name="Goldman G.H."/>
            <person name="Alastruey-Izquierdo A."/>
            <person name="Rokas A."/>
        </authorList>
    </citation>
    <scope>NUCLEOTIDE SEQUENCE</scope>
    <source>
        <strain evidence="14">CNM-CM5793</strain>
    </source>
</reference>
<sequence length="1370" mass="150076">MRAIGVTLLGLALAVQAQQPLYAQCGGNGWTGSTQCVAGACCSSLNPWYYQCLSGNCMPSTTKTTTTTRTSVTITTSTSGATASLPTSWSSTDALVGPKNDGRNIAGIKDPSIIEVDGTYHVFASTAQESGYNLVYFNFTDFSQAGNAPFFYLDQSGIGTGYRAAPQVFYFQPQQLWYLVFQNGNAAYSTNKDLSNPAGWSAPKNFFSSVPSIITQNIGNGYWVDMWVICDSSNCYLFSSDDNGHLYRSQTTLSSFPNGMGNTVIALSDSNPHNLFEASNVYHVNNEYLLIVEAIGSDGYRYFRSWTAPSLTGTWTGLADTEANPFARWNNVVFSGTPWTKSISHGEMVRSQVDQTLTISPCKLRYLYQGALALVCLCIAMLTGKAAYAADILAIVVLGLSKITTCMFYEVLFWQVQSSLIRAVLGGVVVWTLAPIILQSVRCSPDPWNDISAQCKELQAITATDIIIEVLLVLYSALAIYKVRISTKKKFLCLCALGSRVIHSFPYTRAQIESEHPVLRGAFATVRTELYLATIVLCLISASLKSFMVVSVYGNGFAYTESASQSGSKSGVQVSTDTITRKIRRRTSAGASQLSRWELVQDTSAKQAGSNQGLRIMRTVQVGIQAESIELGNGKVPPSPSTDCLIDMSFESIHIFKLYVVFLVNYTLIIVMQWDKMTCIHVKLYLEKFTSHSPTYKPYATAGSLSTSFISSPKADYNYRLITSIDFKAYIMLLSYINYPRRLNDGTAFSTGEVPGIARLTDASFGGISLQSPGELKQFQRHWPYSPPRRMHWIVKALQLLAFAAMTTTSLASHCPQDSPTARTKTGTLCGVRLPSFSQNAFLGVPFAQPPVDDLRLRHPVPYNKRYRAYPATAQPANCPGYAGFDVGIGPLSEDCLYLNVIVPDNAPASPKGRLPVLVWIYGGGFTAGGVADPRYNMPYIVQQSAAIGKPIIGVSINYRVAGWGFLASKEVLAAGVANIGLYDQRLALRWIRENIAAFGGDAEKVAIWGESAGAFSVGYHLVGFDGDNEGLFRAAIMDSGTMLGPALQDAELIVAEDGLQAMYDNVTETVGCKGADDSLACLRTVPYEVLFKAFEPQIYTPVIDGEFITRKPSETLALGKVADVAVLVGANTDEGTASFWGPRGTLNTNADVAWYIRTLNGGGLSADEVAELLALYPDDPAQGCPYGTGTERFASQGWMYKRGAAIAGDIFVHAGRRGLAEYYARQNTARNKHQQKPVHSYRFDQPPWNGVLELIATVPPVYSTHFAELIFVFNNPSRNLSNYIGPYPSYHELSKFMSRSWASFVHDLDPNGHAVDGAPYWPRYELSQPKNIVFRTVDKVNGKGSYVEEDTYREDQLKWWNAHWSALRC</sequence>
<dbReference type="Pfam" id="PF00734">
    <property type="entry name" value="CBM_1"/>
    <property type="match status" value="1"/>
</dbReference>
<dbReference type="InterPro" id="IPR000254">
    <property type="entry name" value="CBD"/>
</dbReference>
<dbReference type="PANTHER" id="PTHR40631">
    <property type="entry name" value="ALPHA-L-ARABINOFURANOSIDASE AXHA-2-RELATED"/>
    <property type="match status" value="1"/>
</dbReference>
<comment type="similarity">
    <text evidence="4 10">Belongs to the glycosyl hydrolase 62 family.</text>
</comment>
<dbReference type="GO" id="GO:0030248">
    <property type="term" value="F:cellulose binding"/>
    <property type="evidence" value="ECO:0007669"/>
    <property type="project" value="InterPro"/>
</dbReference>
<organism evidence="14 15">
    <name type="scientific">Aspergillus hiratsukae</name>
    <dbReference type="NCBI Taxonomy" id="1194566"/>
    <lineage>
        <taxon>Eukaryota</taxon>
        <taxon>Fungi</taxon>
        <taxon>Dikarya</taxon>
        <taxon>Ascomycota</taxon>
        <taxon>Pezizomycotina</taxon>
        <taxon>Eurotiomycetes</taxon>
        <taxon>Eurotiomycetidae</taxon>
        <taxon>Eurotiales</taxon>
        <taxon>Aspergillaceae</taxon>
        <taxon>Aspergillus</taxon>
        <taxon>Aspergillus subgen. Fumigati</taxon>
    </lineage>
</organism>
<dbReference type="Pfam" id="PF00135">
    <property type="entry name" value="COesterase"/>
    <property type="match status" value="1"/>
</dbReference>
<dbReference type="Gene3D" id="3.40.50.1820">
    <property type="entry name" value="alpha/beta hydrolase"/>
    <property type="match status" value="1"/>
</dbReference>
<evidence type="ECO:0000256" key="9">
    <source>
        <dbReference type="ARBA" id="ARBA00025637"/>
    </source>
</evidence>
<dbReference type="Proteomes" id="UP000630445">
    <property type="component" value="Unassembled WGS sequence"/>
</dbReference>
<comment type="caution">
    <text evidence="14">The sequence shown here is derived from an EMBL/GenBank/DDBJ whole genome shotgun (WGS) entry which is preliminary data.</text>
</comment>
<dbReference type="InterPro" id="IPR029058">
    <property type="entry name" value="AB_hydrolase_fold"/>
</dbReference>
<gene>
    <name evidence="14" type="ORF">CNMCM5793_008527</name>
</gene>
<dbReference type="EC" id="3.2.1.55" evidence="10"/>
<protein>
    <recommendedName>
        <fullName evidence="10">Alpha-L-arabinofuranosidase</fullName>
        <ecNumber evidence="10">3.2.1.55</ecNumber>
    </recommendedName>
</protein>
<evidence type="ECO:0000256" key="2">
    <source>
        <dbReference type="ARBA" id="ARBA00004613"/>
    </source>
</evidence>
<evidence type="ECO:0000256" key="10">
    <source>
        <dbReference type="RuleBase" id="RU368117"/>
    </source>
</evidence>
<feature type="chain" id="PRO_5034263008" description="Alpha-L-arabinofuranosidase" evidence="12">
    <location>
        <begin position="18"/>
        <end position="1370"/>
    </location>
</feature>
<dbReference type="SUPFAM" id="SSF53474">
    <property type="entry name" value="alpha/beta-Hydrolases"/>
    <property type="match status" value="1"/>
</dbReference>
<dbReference type="GO" id="GO:0046373">
    <property type="term" value="P:L-arabinose metabolic process"/>
    <property type="evidence" value="ECO:0007669"/>
    <property type="project" value="UniProtKB-UniRule"/>
</dbReference>
<evidence type="ECO:0000259" key="13">
    <source>
        <dbReference type="PROSITE" id="PS51164"/>
    </source>
</evidence>
<dbReference type="PROSITE" id="PS00562">
    <property type="entry name" value="CBM1_1"/>
    <property type="match status" value="1"/>
</dbReference>
<keyword evidence="11" id="KW-1133">Transmembrane helix</keyword>
<dbReference type="SUPFAM" id="SSF57180">
    <property type="entry name" value="Cellulose-binding domain"/>
    <property type="match status" value="1"/>
</dbReference>
<keyword evidence="11" id="KW-0812">Transmembrane</keyword>